<dbReference type="Gene3D" id="2.40.70.10">
    <property type="entry name" value="Acid Proteases"/>
    <property type="match status" value="1"/>
</dbReference>
<name>A0A6S7JT59_PARCT</name>
<dbReference type="SUPFAM" id="SSF50630">
    <property type="entry name" value="Acid proteases"/>
    <property type="match status" value="1"/>
</dbReference>
<evidence type="ECO:0000256" key="1">
    <source>
        <dbReference type="SAM" id="MobiDB-lite"/>
    </source>
</evidence>
<dbReference type="InterPro" id="IPR001969">
    <property type="entry name" value="Aspartic_peptidase_AS"/>
</dbReference>
<feature type="compositionally biased region" description="Low complexity" evidence="1">
    <location>
        <begin position="462"/>
        <end position="477"/>
    </location>
</feature>
<evidence type="ECO:0000313" key="2">
    <source>
        <dbReference type="EMBL" id="CAB4034757.1"/>
    </source>
</evidence>
<keyword evidence="2" id="KW-0675">Receptor</keyword>
<protein>
    <submittedName>
        <fullName evidence="2">Tumor necrosis factor receptor superfamily member 19</fullName>
    </submittedName>
</protein>
<gene>
    <name evidence="2" type="ORF">PACLA_8A031271</name>
</gene>
<accession>A0A6S7JT59</accession>
<organism evidence="2 3">
    <name type="scientific">Paramuricea clavata</name>
    <name type="common">Red gorgonian</name>
    <name type="synonym">Violescent sea-whip</name>
    <dbReference type="NCBI Taxonomy" id="317549"/>
    <lineage>
        <taxon>Eukaryota</taxon>
        <taxon>Metazoa</taxon>
        <taxon>Cnidaria</taxon>
        <taxon>Anthozoa</taxon>
        <taxon>Octocorallia</taxon>
        <taxon>Malacalcyonacea</taxon>
        <taxon>Plexauridae</taxon>
        <taxon>Paramuricea</taxon>
    </lineage>
</organism>
<sequence>MDKSLEELSCKIKTLKFRMNKTNDVIDKRDREALERQRLSVASSATVANTIKETIEESMFAKGETEEKVKEWSQEVEVLLAEADQCIRLITNELKDIEAAAQESVILKEQQQKLQFEKELTEQRLRQEQESVEEKRKLDLEHHEKLKEALNCDKVVRCEDRKKIFAEKHLCFNCAGGKHRAVDCKSKGRCQTCGGKHHTTLCDKNQKPREPGMTASHIGPSSVIHPVVVVRINGYKFRALLDSGANHSYASSTAINLIGAKVKSTGLRQIATLTGVTARTMQVYAIKMDSLSDDFNVEVNLTKIEKKELLFLENPHYKEIIRNHSHLRGVDMDDDDDKDILPVYILLGANDYAKVRTSENLRVGRIGEPVAEHTKFGWSIMSPGAEQETSLGCLAVNSIADYDNLCSLDMLDLADPTGPEDNIFNKPNVNEPNVNEPNVNEPNMNKPNLNELNVSQPNVNKPDQSQHNQNQPDQVQQGIMPVDGDKEGTDVQPGRNTDTSNEPPSQQGATNVNQPDLPKVPSNVNRLPSYGPPAWNTAIFVPPARQLSYGEIVQPRISGRLRKNHKPSEERKVKKEPSLVGIEGKKQSSERNRNRWPMGIVKELIKGKDGVVRAAKLKSGRDFLECTPQHLCPLELSCGTFKRKDGENVIVQKPVELNPNAPRFMPKRHAAAEARRRIYEQLRDEQTLD</sequence>
<dbReference type="InterPro" id="IPR021109">
    <property type="entry name" value="Peptidase_aspartic_dom_sf"/>
</dbReference>
<dbReference type="GO" id="GO:0004190">
    <property type="term" value="F:aspartic-type endopeptidase activity"/>
    <property type="evidence" value="ECO:0007669"/>
    <property type="project" value="InterPro"/>
</dbReference>
<feature type="compositionally biased region" description="Polar residues" evidence="1">
    <location>
        <begin position="494"/>
        <end position="514"/>
    </location>
</feature>
<dbReference type="AlphaFoldDB" id="A0A6S7JT59"/>
<keyword evidence="3" id="KW-1185">Reference proteome</keyword>
<evidence type="ECO:0000313" key="3">
    <source>
        <dbReference type="Proteomes" id="UP001152795"/>
    </source>
</evidence>
<proteinExistence type="predicted"/>
<dbReference type="EMBL" id="CACRXK020020392">
    <property type="protein sequence ID" value="CAB4034757.1"/>
    <property type="molecule type" value="Genomic_DNA"/>
</dbReference>
<dbReference type="OrthoDB" id="7692148at2759"/>
<dbReference type="PROSITE" id="PS00141">
    <property type="entry name" value="ASP_PROTEASE"/>
    <property type="match status" value="1"/>
</dbReference>
<comment type="caution">
    <text evidence="2">The sequence shown here is derived from an EMBL/GenBank/DDBJ whole genome shotgun (WGS) entry which is preliminary data.</text>
</comment>
<reference evidence="2" key="1">
    <citation type="submission" date="2020-04" db="EMBL/GenBank/DDBJ databases">
        <authorList>
            <person name="Alioto T."/>
            <person name="Alioto T."/>
            <person name="Gomez Garrido J."/>
        </authorList>
    </citation>
    <scope>NUCLEOTIDE SEQUENCE</scope>
    <source>
        <strain evidence="2">A484AB</strain>
    </source>
</reference>
<feature type="compositionally biased region" description="Basic and acidic residues" evidence="1">
    <location>
        <begin position="566"/>
        <end position="592"/>
    </location>
</feature>
<feature type="compositionally biased region" description="Low complexity" evidence="1">
    <location>
        <begin position="425"/>
        <end position="454"/>
    </location>
</feature>
<dbReference type="GO" id="GO:0006508">
    <property type="term" value="P:proteolysis"/>
    <property type="evidence" value="ECO:0007669"/>
    <property type="project" value="InterPro"/>
</dbReference>
<feature type="region of interest" description="Disordered" evidence="1">
    <location>
        <begin position="419"/>
        <end position="525"/>
    </location>
</feature>
<dbReference type="PANTHER" id="PTHR47331:SF5">
    <property type="entry name" value="RIBONUCLEASE H"/>
    <property type="match status" value="1"/>
</dbReference>
<dbReference type="PANTHER" id="PTHR47331">
    <property type="entry name" value="PHD-TYPE DOMAIN-CONTAINING PROTEIN"/>
    <property type="match status" value="1"/>
</dbReference>
<dbReference type="Proteomes" id="UP001152795">
    <property type="component" value="Unassembled WGS sequence"/>
</dbReference>
<feature type="region of interest" description="Disordered" evidence="1">
    <location>
        <begin position="562"/>
        <end position="592"/>
    </location>
</feature>